<dbReference type="GO" id="GO:0005524">
    <property type="term" value="F:ATP binding"/>
    <property type="evidence" value="ECO:0007669"/>
    <property type="project" value="UniProtKB-KW"/>
</dbReference>
<dbReference type="InterPro" id="IPR002589">
    <property type="entry name" value="Macro_dom"/>
</dbReference>
<evidence type="ECO:0000259" key="4">
    <source>
        <dbReference type="PROSITE" id="PS51154"/>
    </source>
</evidence>
<keyword evidence="6" id="KW-1185">Reference proteome</keyword>
<evidence type="ECO:0000313" key="6">
    <source>
        <dbReference type="Proteomes" id="UP000078486"/>
    </source>
</evidence>
<dbReference type="PROSITE" id="PS51154">
    <property type="entry name" value="MACRO"/>
    <property type="match status" value="1"/>
</dbReference>
<dbReference type="GO" id="GO:0006338">
    <property type="term" value="P:chromatin remodeling"/>
    <property type="evidence" value="ECO:0007669"/>
    <property type="project" value="InterPro"/>
</dbReference>
<keyword evidence="3" id="KW-0067">ATP-binding</keyword>
<evidence type="ECO:0000256" key="1">
    <source>
        <dbReference type="ARBA" id="ARBA00007025"/>
    </source>
</evidence>
<comment type="caution">
    <text evidence="5">The sequence shown here is derived from an EMBL/GenBank/DDBJ whole genome shotgun (WGS) entry which is preliminary data.</text>
</comment>
<name>A0A178IQE9_9BACT</name>
<sequence>MSTITYVIGDATAPSGDGRKIIAHVCNDLGRWGRGFVLAINRRWTAPSIAYRRPFAGPSRPALGDVQFIPVSNTITVANIIGQHGIRYPDEAATTPAPIRYEAVAAGLTKIADQATRQSASVHMPRIGCGLAGGTWERIELLITRGLSSRGIPVTIYDLR</sequence>
<dbReference type="GO" id="GO:0003678">
    <property type="term" value="F:DNA helicase activity"/>
    <property type="evidence" value="ECO:0007669"/>
    <property type="project" value="InterPro"/>
</dbReference>
<feature type="domain" description="Macro" evidence="4">
    <location>
        <begin position="1"/>
        <end position="160"/>
    </location>
</feature>
<protein>
    <submittedName>
        <fullName evidence="5">Appr-1-p processing protein</fullName>
    </submittedName>
</protein>
<dbReference type="AlphaFoldDB" id="A0A178IQE9"/>
<dbReference type="SMART" id="SM00506">
    <property type="entry name" value="A1pp"/>
    <property type="match status" value="1"/>
</dbReference>
<dbReference type="PANTHER" id="PTHR47157">
    <property type="entry name" value="CHROMODOMAIN-HELICASE-DNA-BINDING PROTEIN 1-LIKE"/>
    <property type="match status" value="1"/>
</dbReference>
<dbReference type="Proteomes" id="UP000078486">
    <property type="component" value="Unassembled WGS sequence"/>
</dbReference>
<gene>
    <name evidence="5" type="ORF">AW736_02105</name>
</gene>
<organism evidence="5 6">
    <name type="scientific">Termitidicoccus mucosus</name>
    <dbReference type="NCBI Taxonomy" id="1184151"/>
    <lineage>
        <taxon>Bacteria</taxon>
        <taxon>Pseudomonadati</taxon>
        <taxon>Verrucomicrobiota</taxon>
        <taxon>Opitutia</taxon>
        <taxon>Opitutales</taxon>
        <taxon>Opitutaceae</taxon>
        <taxon>Termitidicoccus</taxon>
    </lineage>
</organism>
<dbReference type="OrthoDB" id="9780211at2"/>
<evidence type="ECO:0000256" key="2">
    <source>
        <dbReference type="ARBA" id="ARBA00022741"/>
    </source>
</evidence>
<evidence type="ECO:0000313" key="5">
    <source>
        <dbReference type="EMBL" id="OAM91667.1"/>
    </source>
</evidence>
<dbReference type="EMBL" id="LRRQ01000018">
    <property type="protein sequence ID" value="OAM91667.1"/>
    <property type="molecule type" value="Genomic_DNA"/>
</dbReference>
<dbReference type="SUPFAM" id="SSF52949">
    <property type="entry name" value="Macro domain-like"/>
    <property type="match status" value="1"/>
</dbReference>
<comment type="similarity">
    <text evidence="1">Belongs to the SNF2/RAD54 helicase family.</text>
</comment>
<dbReference type="GO" id="GO:0006281">
    <property type="term" value="P:DNA repair"/>
    <property type="evidence" value="ECO:0007669"/>
    <property type="project" value="InterPro"/>
</dbReference>
<dbReference type="STRING" id="1184151.AW736_02105"/>
<dbReference type="InterPro" id="IPR031053">
    <property type="entry name" value="ALC1"/>
</dbReference>
<reference evidence="5 6" key="1">
    <citation type="submission" date="2016-01" db="EMBL/GenBank/DDBJ databases">
        <title>High potential of lignocellulose degradation of a new Verrucomicrobia species.</title>
        <authorList>
            <person name="Wang Y."/>
            <person name="Shi Y."/>
            <person name="Qiu Z."/>
            <person name="Liu S."/>
            <person name="Yang H."/>
        </authorList>
    </citation>
    <scope>NUCLEOTIDE SEQUENCE [LARGE SCALE GENOMIC DNA]</scope>
    <source>
        <strain evidence="5 6">TSB47</strain>
    </source>
</reference>
<keyword evidence="2" id="KW-0547">Nucleotide-binding</keyword>
<evidence type="ECO:0000256" key="3">
    <source>
        <dbReference type="ARBA" id="ARBA00022840"/>
    </source>
</evidence>
<dbReference type="PANTHER" id="PTHR47157:SF1">
    <property type="entry name" value="CHROMODOMAIN-HELICASE-DNA-BINDING PROTEIN 1-LIKE"/>
    <property type="match status" value="1"/>
</dbReference>
<proteinExistence type="inferred from homology"/>
<dbReference type="Gene3D" id="3.40.220.10">
    <property type="entry name" value="Leucine Aminopeptidase, subunit E, domain 1"/>
    <property type="match status" value="1"/>
</dbReference>
<accession>A0A178IQE9</accession>
<dbReference type="InterPro" id="IPR043472">
    <property type="entry name" value="Macro_dom-like"/>
</dbReference>